<comment type="caution">
    <text evidence="4">The sequence shown here is derived from an EMBL/GenBank/DDBJ whole genome shotgun (WGS) entry which is preliminary data.</text>
</comment>
<feature type="domain" description="HTH merR-type" evidence="3">
    <location>
        <begin position="24"/>
        <end position="93"/>
    </location>
</feature>
<dbReference type="Gene3D" id="1.10.1660.10">
    <property type="match status" value="1"/>
</dbReference>
<protein>
    <recommendedName>
        <fullName evidence="3">HTH merR-type domain-containing protein</fullName>
    </recommendedName>
</protein>
<dbReference type="SMART" id="SM00422">
    <property type="entry name" value="HTH_MERR"/>
    <property type="match status" value="1"/>
</dbReference>
<dbReference type="PROSITE" id="PS50937">
    <property type="entry name" value="HTH_MERR_2"/>
    <property type="match status" value="1"/>
</dbReference>
<evidence type="ECO:0000256" key="2">
    <source>
        <dbReference type="SAM" id="MobiDB-lite"/>
    </source>
</evidence>
<dbReference type="InterPro" id="IPR009061">
    <property type="entry name" value="DNA-bd_dom_put_sf"/>
</dbReference>
<dbReference type="PANTHER" id="PTHR30204">
    <property type="entry name" value="REDOX-CYCLING DRUG-SENSING TRANSCRIPTIONAL ACTIVATOR SOXR"/>
    <property type="match status" value="1"/>
</dbReference>
<dbReference type="InterPro" id="IPR000551">
    <property type="entry name" value="MerR-type_HTH_dom"/>
</dbReference>
<dbReference type="SUPFAM" id="SSF46955">
    <property type="entry name" value="Putative DNA-binding domain"/>
    <property type="match status" value="1"/>
</dbReference>
<gene>
    <name evidence="4" type="ORF">GCM10007362_35650</name>
</gene>
<dbReference type="PANTHER" id="PTHR30204:SF98">
    <property type="entry name" value="HTH-TYPE TRANSCRIPTIONAL REGULATOR ADHR"/>
    <property type="match status" value="1"/>
</dbReference>
<evidence type="ECO:0000259" key="3">
    <source>
        <dbReference type="PROSITE" id="PS50937"/>
    </source>
</evidence>
<evidence type="ECO:0000313" key="4">
    <source>
        <dbReference type="EMBL" id="GGH83189.1"/>
    </source>
</evidence>
<keyword evidence="5" id="KW-1185">Reference proteome</keyword>
<dbReference type="InterPro" id="IPR047057">
    <property type="entry name" value="MerR_fam"/>
</dbReference>
<evidence type="ECO:0000313" key="5">
    <source>
        <dbReference type="Proteomes" id="UP000605427"/>
    </source>
</evidence>
<evidence type="ECO:0000256" key="1">
    <source>
        <dbReference type="ARBA" id="ARBA00023125"/>
    </source>
</evidence>
<feature type="region of interest" description="Disordered" evidence="2">
    <location>
        <begin position="144"/>
        <end position="164"/>
    </location>
</feature>
<keyword evidence="1" id="KW-0238">DNA-binding</keyword>
<sequence length="164" mass="18592">MAEQALEYTEVMPITDTAEAEPTGYTIKQTSELTGLPEDTIRYYEKIGLLPRAKRRANSHRIYAESDVETMKLILCLKKTGMPLDEMKPYLDMSRTGDLSETPEAFERIRQYRANVLEQISSLQTIVDFIDLKLAQGTLMNKQDCGADPQEGPGLPAKRDSKFR</sequence>
<dbReference type="EMBL" id="BMDD01000004">
    <property type="protein sequence ID" value="GGH83189.1"/>
    <property type="molecule type" value="Genomic_DNA"/>
</dbReference>
<dbReference type="RefSeq" id="WP_229714238.1">
    <property type="nucleotide sequence ID" value="NZ_BMDD01000004.1"/>
</dbReference>
<name>A0ABQ2A0C7_9BACL</name>
<dbReference type="Pfam" id="PF13411">
    <property type="entry name" value="MerR_1"/>
    <property type="match status" value="1"/>
</dbReference>
<organism evidence="4 5">
    <name type="scientific">Saccharibacillus endophyticus</name>
    <dbReference type="NCBI Taxonomy" id="2060666"/>
    <lineage>
        <taxon>Bacteria</taxon>
        <taxon>Bacillati</taxon>
        <taxon>Bacillota</taxon>
        <taxon>Bacilli</taxon>
        <taxon>Bacillales</taxon>
        <taxon>Paenibacillaceae</taxon>
        <taxon>Saccharibacillus</taxon>
    </lineage>
</organism>
<accession>A0ABQ2A0C7</accession>
<dbReference type="CDD" id="cd01109">
    <property type="entry name" value="HTH_YyaN"/>
    <property type="match status" value="1"/>
</dbReference>
<dbReference type="Proteomes" id="UP000605427">
    <property type="component" value="Unassembled WGS sequence"/>
</dbReference>
<reference evidence="5" key="1">
    <citation type="journal article" date="2019" name="Int. J. Syst. Evol. Microbiol.">
        <title>The Global Catalogue of Microorganisms (GCM) 10K type strain sequencing project: providing services to taxonomists for standard genome sequencing and annotation.</title>
        <authorList>
            <consortium name="The Broad Institute Genomics Platform"/>
            <consortium name="The Broad Institute Genome Sequencing Center for Infectious Disease"/>
            <person name="Wu L."/>
            <person name="Ma J."/>
        </authorList>
    </citation>
    <scope>NUCLEOTIDE SEQUENCE [LARGE SCALE GENOMIC DNA]</scope>
    <source>
        <strain evidence="5">CCM 8702</strain>
    </source>
</reference>
<proteinExistence type="predicted"/>